<dbReference type="Gene3D" id="3.30.70.580">
    <property type="entry name" value="Pseudouridine synthase I, catalytic domain, N-terminal subdomain"/>
    <property type="match status" value="1"/>
</dbReference>
<protein>
    <recommendedName>
        <fullName evidence="4">tRNA pseudouridine synthase A</fullName>
        <ecNumber evidence="4">5.4.99.12</ecNumber>
    </recommendedName>
    <alternativeName>
        <fullName evidence="4">tRNA pseudouridine(38-40) synthase</fullName>
    </alternativeName>
    <alternativeName>
        <fullName evidence="4">tRNA pseudouridylate synthase I</fullName>
    </alternativeName>
    <alternativeName>
        <fullName evidence="4">tRNA-uridine isomerase I</fullName>
    </alternativeName>
</protein>
<feature type="active site" description="Nucleophile" evidence="4 5">
    <location>
        <position position="52"/>
    </location>
</feature>
<evidence type="ECO:0000256" key="4">
    <source>
        <dbReference type="HAMAP-Rule" id="MF_00171"/>
    </source>
</evidence>
<evidence type="ECO:0000256" key="7">
    <source>
        <dbReference type="RuleBase" id="RU003792"/>
    </source>
</evidence>
<dbReference type="InterPro" id="IPR020095">
    <property type="entry name" value="PsdUridine_synth_TruA_C"/>
</dbReference>
<dbReference type="RefSeq" id="WP_148596826.1">
    <property type="nucleotide sequence ID" value="NZ_CP042997.1"/>
</dbReference>
<dbReference type="KEGG" id="agv:OJF2_58270"/>
<keyword evidence="3 4" id="KW-0413">Isomerase</keyword>
<dbReference type="Proteomes" id="UP000324233">
    <property type="component" value="Chromosome"/>
</dbReference>
<dbReference type="GO" id="GO:0160147">
    <property type="term" value="F:tRNA pseudouridine(38-40) synthase activity"/>
    <property type="evidence" value="ECO:0007669"/>
    <property type="project" value="UniProtKB-EC"/>
</dbReference>
<comment type="subunit">
    <text evidence="4">Homodimer.</text>
</comment>
<dbReference type="SUPFAM" id="SSF55120">
    <property type="entry name" value="Pseudouridine synthase"/>
    <property type="match status" value="1"/>
</dbReference>
<gene>
    <name evidence="4 9" type="primary">truA</name>
    <name evidence="9" type="ORF">OJF2_58270</name>
</gene>
<dbReference type="FunFam" id="3.30.70.580:FF:000001">
    <property type="entry name" value="tRNA pseudouridine synthase A"/>
    <property type="match status" value="1"/>
</dbReference>
<sequence>MRNIKLTLAYDGTDFHGWQIQPGLRTVQGVLEDAISSLTQARPSATASGRTDAGVHALGQVVQFYTASRHPREVFVKALNALLPRDVRVLEAEDMPQAFHATLDARSKRYRYVIDNSPIASPFHLRTSWHVPRPLDVPAMQRAGGALLGRHDFRSFETEWPNRTSSVRTILDLAVDRSDSTVSIEVEADGFLYNMVRTIAGTLVLVGTGRRPEGWVGEVLRAENRVEAGPTAPPQGLFLLRVRYGSHPR</sequence>
<comment type="catalytic activity">
    <reaction evidence="4 7">
        <text>uridine(38/39/40) in tRNA = pseudouridine(38/39/40) in tRNA</text>
        <dbReference type="Rhea" id="RHEA:22376"/>
        <dbReference type="Rhea" id="RHEA-COMP:10085"/>
        <dbReference type="Rhea" id="RHEA-COMP:10087"/>
        <dbReference type="ChEBI" id="CHEBI:65314"/>
        <dbReference type="ChEBI" id="CHEBI:65315"/>
        <dbReference type="EC" id="5.4.99.12"/>
    </reaction>
</comment>
<comment type="function">
    <text evidence="4">Formation of pseudouridine at positions 38, 39 and 40 in the anticodon stem and loop of transfer RNAs.</text>
</comment>
<feature type="domain" description="Pseudouridine synthase I TruA alpha/beta" evidence="8">
    <location>
        <begin position="146"/>
        <end position="244"/>
    </location>
</feature>
<evidence type="ECO:0000256" key="1">
    <source>
        <dbReference type="ARBA" id="ARBA00009375"/>
    </source>
</evidence>
<name>A0A5B9WBI0_9BACT</name>
<dbReference type="GO" id="GO:0003723">
    <property type="term" value="F:RNA binding"/>
    <property type="evidence" value="ECO:0007669"/>
    <property type="project" value="InterPro"/>
</dbReference>
<dbReference type="InterPro" id="IPR020097">
    <property type="entry name" value="PsdUridine_synth_TruA_a/b_dom"/>
</dbReference>
<evidence type="ECO:0000256" key="5">
    <source>
        <dbReference type="PIRSR" id="PIRSR001430-1"/>
    </source>
</evidence>
<reference evidence="9 10" key="1">
    <citation type="submission" date="2019-08" db="EMBL/GenBank/DDBJ databases">
        <title>Deep-cultivation of Planctomycetes and their phenomic and genomic characterization uncovers novel biology.</title>
        <authorList>
            <person name="Wiegand S."/>
            <person name="Jogler M."/>
            <person name="Boedeker C."/>
            <person name="Pinto D."/>
            <person name="Vollmers J."/>
            <person name="Rivas-Marin E."/>
            <person name="Kohn T."/>
            <person name="Peeters S.H."/>
            <person name="Heuer A."/>
            <person name="Rast P."/>
            <person name="Oberbeckmann S."/>
            <person name="Bunk B."/>
            <person name="Jeske O."/>
            <person name="Meyerdierks A."/>
            <person name="Storesund J.E."/>
            <person name="Kallscheuer N."/>
            <person name="Luecker S."/>
            <person name="Lage O.M."/>
            <person name="Pohl T."/>
            <person name="Merkel B.J."/>
            <person name="Hornburger P."/>
            <person name="Mueller R.-W."/>
            <person name="Bruemmer F."/>
            <person name="Labrenz M."/>
            <person name="Spormann A.M."/>
            <person name="Op den Camp H."/>
            <person name="Overmann J."/>
            <person name="Amann R."/>
            <person name="Jetten M.S.M."/>
            <person name="Mascher T."/>
            <person name="Medema M.H."/>
            <person name="Devos D.P."/>
            <person name="Kaster A.-K."/>
            <person name="Ovreas L."/>
            <person name="Rohde M."/>
            <person name="Galperin M.Y."/>
            <person name="Jogler C."/>
        </authorList>
    </citation>
    <scope>NUCLEOTIDE SEQUENCE [LARGE SCALE GENOMIC DNA]</scope>
    <source>
        <strain evidence="9 10">OJF2</strain>
    </source>
</reference>
<organism evidence="9 10">
    <name type="scientific">Aquisphaera giovannonii</name>
    <dbReference type="NCBI Taxonomy" id="406548"/>
    <lineage>
        <taxon>Bacteria</taxon>
        <taxon>Pseudomonadati</taxon>
        <taxon>Planctomycetota</taxon>
        <taxon>Planctomycetia</taxon>
        <taxon>Isosphaerales</taxon>
        <taxon>Isosphaeraceae</taxon>
        <taxon>Aquisphaera</taxon>
    </lineage>
</organism>
<dbReference type="PANTHER" id="PTHR11142">
    <property type="entry name" value="PSEUDOURIDYLATE SYNTHASE"/>
    <property type="match status" value="1"/>
</dbReference>
<dbReference type="InterPro" id="IPR020103">
    <property type="entry name" value="PsdUridine_synth_cat_dom_sf"/>
</dbReference>
<dbReference type="EMBL" id="CP042997">
    <property type="protein sequence ID" value="QEH37240.1"/>
    <property type="molecule type" value="Genomic_DNA"/>
</dbReference>
<accession>A0A5B9WBI0</accession>
<dbReference type="PIRSF" id="PIRSF001430">
    <property type="entry name" value="tRNA_psdUrid_synth"/>
    <property type="match status" value="1"/>
</dbReference>
<comment type="similarity">
    <text evidence="1 4 7">Belongs to the tRNA pseudouridine synthase TruA family.</text>
</comment>
<keyword evidence="10" id="KW-1185">Reference proteome</keyword>
<dbReference type="PANTHER" id="PTHR11142:SF0">
    <property type="entry name" value="TRNA PSEUDOURIDINE SYNTHASE-LIKE 1"/>
    <property type="match status" value="1"/>
</dbReference>
<feature type="binding site" evidence="4 6">
    <location>
        <position position="110"/>
    </location>
    <ligand>
        <name>substrate</name>
    </ligand>
</feature>
<dbReference type="AlphaFoldDB" id="A0A5B9WBI0"/>
<dbReference type="InterPro" id="IPR020094">
    <property type="entry name" value="TruA/RsuA/RluB/E/F_N"/>
</dbReference>
<comment type="caution">
    <text evidence="4">Lacks conserved residue(s) required for the propagation of feature annotation.</text>
</comment>
<proteinExistence type="inferred from homology"/>
<dbReference type="Pfam" id="PF01416">
    <property type="entry name" value="PseudoU_synth_1"/>
    <property type="match status" value="2"/>
</dbReference>
<evidence type="ECO:0000313" key="10">
    <source>
        <dbReference type="Proteomes" id="UP000324233"/>
    </source>
</evidence>
<evidence type="ECO:0000256" key="2">
    <source>
        <dbReference type="ARBA" id="ARBA00022694"/>
    </source>
</evidence>
<dbReference type="GO" id="GO:0031119">
    <property type="term" value="P:tRNA pseudouridine synthesis"/>
    <property type="evidence" value="ECO:0007669"/>
    <property type="project" value="UniProtKB-UniRule"/>
</dbReference>
<feature type="domain" description="Pseudouridine synthase I TruA alpha/beta" evidence="8">
    <location>
        <begin position="9"/>
        <end position="101"/>
    </location>
</feature>
<evidence type="ECO:0000259" key="8">
    <source>
        <dbReference type="Pfam" id="PF01416"/>
    </source>
</evidence>
<dbReference type="HAMAP" id="MF_00171">
    <property type="entry name" value="TruA"/>
    <property type="match status" value="1"/>
</dbReference>
<evidence type="ECO:0000313" key="9">
    <source>
        <dbReference type="EMBL" id="QEH37240.1"/>
    </source>
</evidence>
<dbReference type="InterPro" id="IPR001406">
    <property type="entry name" value="PsdUridine_synth_TruA"/>
</dbReference>
<evidence type="ECO:0000256" key="3">
    <source>
        <dbReference type="ARBA" id="ARBA00023235"/>
    </source>
</evidence>
<dbReference type="CDD" id="cd02570">
    <property type="entry name" value="PseudoU_synth_EcTruA"/>
    <property type="match status" value="1"/>
</dbReference>
<dbReference type="EC" id="5.4.99.12" evidence="4"/>
<evidence type="ECO:0000256" key="6">
    <source>
        <dbReference type="PIRSR" id="PIRSR001430-2"/>
    </source>
</evidence>
<keyword evidence="2 4" id="KW-0819">tRNA processing</keyword>
<dbReference type="Gene3D" id="3.30.70.660">
    <property type="entry name" value="Pseudouridine synthase I, catalytic domain, C-terminal subdomain"/>
    <property type="match status" value="1"/>
</dbReference>
<dbReference type="NCBIfam" id="TIGR00071">
    <property type="entry name" value="hisT_truA"/>
    <property type="match status" value="1"/>
</dbReference>
<dbReference type="OrthoDB" id="9811823at2"/>